<dbReference type="Gene3D" id="3.30.2310.20">
    <property type="entry name" value="RelE-like"/>
    <property type="match status" value="1"/>
</dbReference>
<dbReference type="Pfam" id="PF05015">
    <property type="entry name" value="HigB-like_toxin"/>
    <property type="match status" value="1"/>
</dbReference>
<dbReference type="Proteomes" id="UP000199365">
    <property type="component" value="Unassembled WGS sequence"/>
</dbReference>
<dbReference type="InterPro" id="IPR007711">
    <property type="entry name" value="HigB-1"/>
</dbReference>
<dbReference type="InterPro" id="IPR035093">
    <property type="entry name" value="RelE/ParE_toxin_dom_sf"/>
</dbReference>
<dbReference type="STRING" id="157910.SAMN05445850_0671"/>
<dbReference type="SUPFAM" id="SSF143011">
    <property type="entry name" value="RelE-like"/>
    <property type="match status" value="1"/>
</dbReference>
<name>A0A1H1B0A8_9BURK</name>
<dbReference type="AlphaFoldDB" id="A0A1H1B0A8"/>
<gene>
    <name evidence="1" type="ORF">SAMN05445850_0671</name>
</gene>
<dbReference type="EMBL" id="FNKX01000001">
    <property type="protein sequence ID" value="SDQ45330.1"/>
    <property type="molecule type" value="Genomic_DNA"/>
</dbReference>
<dbReference type="PANTHER" id="PTHR40266:SF2">
    <property type="entry name" value="TOXIN HIGB-1"/>
    <property type="match status" value="1"/>
</dbReference>
<sequence length="93" mass="10511">MITTFADKATARIFQGRFVHSLPRSIQALAHRKLLMIDAASSVSNLHAPPGNRLEALQGQRSGQWSIRINAQWRICFHFVGEDALNVEIIDYH</sequence>
<organism evidence="1 2">
    <name type="scientific">Paraburkholderia tuberum</name>
    <dbReference type="NCBI Taxonomy" id="157910"/>
    <lineage>
        <taxon>Bacteria</taxon>
        <taxon>Pseudomonadati</taxon>
        <taxon>Pseudomonadota</taxon>
        <taxon>Betaproteobacteria</taxon>
        <taxon>Burkholderiales</taxon>
        <taxon>Burkholderiaceae</taxon>
        <taxon>Paraburkholderia</taxon>
    </lineage>
</organism>
<proteinExistence type="predicted"/>
<keyword evidence="2" id="KW-1185">Reference proteome</keyword>
<dbReference type="PANTHER" id="PTHR40266">
    <property type="entry name" value="TOXIN HIGB-1"/>
    <property type="match status" value="1"/>
</dbReference>
<dbReference type="RefSeq" id="WP_090801404.1">
    <property type="nucleotide sequence ID" value="NZ_FNKX01000001.1"/>
</dbReference>
<accession>A0A1H1B0A8</accession>
<reference evidence="2" key="1">
    <citation type="submission" date="2016-10" db="EMBL/GenBank/DDBJ databases">
        <authorList>
            <person name="Varghese N."/>
            <person name="Submissions S."/>
        </authorList>
    </citation>
    <scope>NUCLEOTIDE SEQUENCE [LARGE SCALE GENOMIC DNA]</scope>
    <source>
        <strain evidence="2">DUS833</strain>
    </source>
</reference>
<protein>
    <submittedName>
        <fullName evidence="1">Proteic killer suppression protein</fullName>
    </submittedName>
</protein>
<evidence type="ECO:0000313" key="1">
    <source>
        <dbReference type="EMBL" id="SDQ45330.1"/>
    </source>
</evidence>
<evidence type="ECO:0000313" key="2">
    <source>
        <dbReference type="Proteomes" id="UP000199365"/>
    </source>
</evidence>